<name>A0A1Y2ESK1_9BASI</name>
<dbReference type="Proteomes" id="UP000193467">
    <property type="component" value="Unassembled WGS sequence"/>
</dbReference>
<gene>
    <name evidence="3" type="ORF">BCR35DRAFT_353856</name>
</gene>
<protein>
    <submittedName>
        <fullName evidence="3">Uncharacterized protein</fullName>
    </submittedName>
</protein>
<dbReference type="AlphaFoldDB" id="A0A1Y2ESK1"/>
<keyword evidence="4" id="KW-1185">Reference proteome</keyword>
<feature type="region of interest" description="Disordered" evidence="1">
    <location>
        <begin position="136"/>
        <end position="165"/>
    </location>
</feature>
<reference evidence="3 4" key="1">
    <citation type="submission" date="2016-07" db="EMBL/GenBank/DDBJ databases">
        <title>Pervasive Adenine N6-methylation of Active Genes in Fungi.</title>
        <authorList>
            <consortium name="DOE Joint Genome Institute"/>
            <person name="Mondo S.J."/>
            <person name="Dannebaum R.O."/>
            <person name="Kuo R.C."/>
            <person name="Labutti K."/>
            <person name="Haridas S."/>
            <person name="Kuo A."/>
            <person name="Salamov A."/>
            <person name="Ahrendt S.R."/>
            <person name="Lipzen A."/>
            <person name="Sullivan W."/>
            <person name="Andreopoulos W.B."/>
            <person name="Clum A."/>
            <person name="Lindquist E."/>
            <person name="Daum C."/>
            <person name="Ramamoorthy G.K."/>
            <person name="Gryganskyi A."/>
            <person name="Culley D."/>
            <person name="Magnuson J.K."/>
            <person name="James T.Y."/>
            <person name="O'Malley M.A."/>
            <person name="Stajich J.E."/>
            <person name="Spatafora J.W."/>
            <person name="Visel A."/>
            <person name="Grigoriev I.V."/>
        </authorList>
    </citation>
    <scope>NUCLEOTIDE SEQUENCE [LARGE SCALE GENOMIC DNA]</scope>
    <source>
        <strain evidence="3 4">62-1032</strain>
    </source>
</reference>
<dbReference type="EMBL" id="MCGR01000041">
    <property type="protein sequence ID" value="ORY74550.1"/>
    <property type="molecule type" value="Genomic_DNA"/>
</dbReference>
<evidence type="ECO:0000256" key="1">
    <source>
        <dbReference type="SAM" id="MobiDB-lite"/>
    </source>
</evidence>
<evidence type="ECO:0000256" key="2">
    <source>
        <dbReference type="SAM" id="SignalP"/>
    </source>
</evidence>
<sequence length="180" mass="19761">MLSRAVIVALLGLLAALSLALPFPISGISYNSVSLLNDDSYNKTSLDVHDETETTTKLTIIDADDTDADISNPLISGEVSGNNVTALQEILGLSNGSLKLISVEITNKTSHDLDYDNETSTNKDLTQATSLKIFDEDEDEDEEAEGGGLYRPFYGSGRPSYRYPSWYEDPDYSPRRCYFA</sequence>
<comment type="caution">
    <text evidence="3">The sequence shown here is derived from an EMBL/GenBank/DDBJ whole genome shotgun (WGS) entry which is preliminary data.</text>
</comment>
<feature type="signal peptide" evidence="2">
    <location>
        <begin position="1"/>
        <end position="20"/>
    </location>
</feature>
<feature type="chain" id="PRO_5012101520" evidence="2">
    <location>
        <begin position="21"/>
        <end position="180"/>
    </location>
</feature>
<evidence type="ECO:0000313" key="4">
    <source>
        <dbReference type="Proteomes" id="UP000193467"/>
    </source>
</evidence>
<organism evidence="3 4">
    <name type="scientific">Leucosporidium creatinivorum</name>
    <dbReference type="NCBI Taxonomy" id="106004"/>
    <lineage>
        <taxon>Eukaryota</taxon>
        <taxon>Fungi</taxon>
        <taxon>Dikarya</taxon>
        <taxon>Basidiomycota</taxon>
        <taxon>Pucciniomycotina</taxon>
        <taxon>Microbotryomycetes</taxon>
        <taxon>Leucosporidiales</taxon>
        <taxon>Leucosporidium</taxon>
    </lineage>
</organism>
<accession>A0A1Y2ESK1</accession>
<feature type="compositionally biased region" description="Acidic residues" evidence="1">
    <location>
        <begin position="136"/>
        <end position="145"/>
    </location>
</feature>
<evidence type="ECO:0000313" key="3">
    <source>
        <dbReference type="EMBL" id="ORY74550.1"/>
    </source>
</evidence>
<keyword evidence="2" id="KW-0732">Signal</keyword>
<dbReference type="InParanoid" id="A0A1Y2ESK1"/>
<proteinExistence type="predicted"/>